<sequence>MVDLRLGSRRVDTFLTHGACVPASTPGVVALEAGSGCLAVDPRRGSVLSTLNIDRTRVSGIGRCGGGFILAGRDGVLFRLDSGGRIVDRSRSAGRLTALRDAGAGEMLLLTTGTLRMITLDQCVPPMGGGGTHWWRGVRSAGRWFRRRPAG</sequence>
<dbReference type="EMBL" id="FNFB01000033">
    <property type="protein sequence ID" value="SDL93394.1"/>
    <property type="molecule type" value="Genomic_DNA"/>
</dbReference>
<organism evidence="1 2">
    <name type="scientific">Nonomuraea maritima</name>
    <dbReference type="NCBI Taxonomy" id="683260"/>
    <lineage>
        <taxon>Bacteria</taxon>
        <taxon>Bacillati</taxon>
        <taxon>Actinomycetota</taxon>
        <taxon>Actinomycetes</taxon>
        <taxon>Streptosporangiales</taxon>
        <taxon>Streptosporangiaceae</taxon>
        <taxon>Nonomuraea</taxon>
    </lineage>
</organism>
<name>A0A1G9P3U7_9ACTN</name>
<dbReference type="RefSeq" id="WP_143022332.1">
    <property type="nucleotide sequence ID" value="NZ_FNFB01000033.1"/>
</dbReference>
<dbReference type="AlphaFoldDB" id="A0A1G9P3U7"/>
<evidence type="ECO:0000313" key="1">
    <source>
        <dbReference type="EMBL" id="SDL93394.1"/>
    </source>
</evidence>
<accession>A0A1G9P3U7</accession>
<evidence type="ECO:0000313" key="2">
    <source>
        <dbReference type="Proteomes" id="UP000198683"/>
    </source>
</evidence>
<dbReference type="Proteomes" id="UP000198683">
    <property type="component" value="Unassembled WGS sequence"/>
</dbReference>
<proteinExistence type="predicted"/>
<reference evidence="1 2" key="1">
    <citation type="submission" date="2016-10" db="EMBL/GenBank/DDBJ databases">
        <authorList>
            <person name="de Groot N.N."/>
        </authorList>
    </citation>
    <scope>NUCLEOTIDE SEQUENCE [LARGE SCALE GENOMIC DNA]</scope>
    <source>
        <strain evidence="1 2">CGMCC 4.5681</strain>
    </source>
</reference>
<gene>
    <name evidence="1" type="ORF">SAMN05421874_13322</name>
</gene>
<protein>
    <submittedName>
        <fullName evidence="1">Uncharacterized protein</fullName>
    </submittedName>
</protein>
<keyword evidence="2" id="KW-1185">Reference proteome</keyword>